<evidence type="ECO:0000313" key="1">
    <source>
        <dbReference type="EMBL" id="KAK9810275.1"/>
    </source>
</evidence>
<gene>
    <name evidence="1" type="ORF">WJX72_007788</name>
</gene>
<keyword evidence="2" id="KW-1185">Reference proteome</keyword>
<dbReference type="EMBL" id="JALJOR010000010">
    <property type="protein sequence ID" value="KAK9810275.1"/>
    <property type="molecule type" value="Genomic_DNA"/>
</dbReference>
<dbReference type="AlphaFoldDB" id="A0AAW1PPE2"/>
<reference evidence="1 2" key="1">
    <citation type="journal article" date="2024" name="Nat. Commun.">
        <title>Phylogenomics reveals the evolutionary origins of lichenization in chlorophyte algae.</title>
        <authorList>
            <person name="Puginier C."/>
            <person name="Libourel C."/>
            <person name="Otte J."/>
            <person name="Skaloud P."/>
            <person name="Haon M."/>
            <person name="Grisel S."/>
            <person name="Petersen M."/>
            <person name="Berrin J.G."/>
            <person name="Delaux P.M."/>
            <person name="Dal Grande F."/>
            <person name="Keller J."/>
        </authorList>
    </citation>
    <scope>NUCLEOTIDE SEQUENCE [LARGE SCALE GENOMIC DNA]</scope>
    <source>
        <strain evidence="1 2">SAG 2043</strain>
    </source>
</reference>
<comment type="caution">
    <text evidence="1">The sequence shown here is derived from an EMBL/GenBank/DDBJ whole genome shotgun (WGS) entry which is preliminary data.</text>
</comment>
<accession>A0AAW1PPE2</accession>
<name>A0AAW1PPE2_9CHLO</name>
<sequence length="152" mass="17124">MEMRLSAAADRNVASVENGQQKELTIRPQVYIVKPLADADTCPMAQLAKVLEFPHTTSSFLFRPDRTRDEWVPKYMDPLDHGHWDGQSSRTSQFNDRLNPYWQKAFPGSGSRFGTYLLKRGSIQSELARTGDLAAISERVNKLVQTAVRVAA</sequence>
<evidence type="ECO:0000313" key="2">
    <source>
        <dbReference type="Proteomes" id="UP001489004"/>
    </source>
</evidence>
<protein>
    <submittedName>
        <fullName evidence="1">Uncharacterized protein</fullName>
    </submittedName>
</protein>
<dbReference type="Proteomes" id="UP001489004">
    <property type="component" value="Unassembled WGS sequence"/>
</dbReference>
<organism evidence="1 2">
    <name type="scientific">[Myrmecia] bisecta</name>
    <dbReference type="NCBI Taxonomy" id="41462"/>
    <lineage>
        <taxon>Eukaryota</taxon>
        <taxon>Viridiplantae</taxon>
        <taxon>Chlorophyta</taxon>
        <taxon>core chlorophytes</taxon>
        <taxon>Trebouxiophyceae</taxon>
        <taxon>Trebouxiales</taxon>
        <taxon>Trebouxiaceae</taxon>
        <taxon>Myrmecia</taxon>
    </lineage>
</organism>
<proteinExistence type="predicted"/>